<dbReference type="InParanoid" id="A0A482WGZ9"/>
<evidence type="ECO:0000313" key="3">
    <source>
        <dbReference type="Proteomes" id="UP000291343"/>
    </source>
</evidence>
<dbReference type="EMBL" id="QKKF02036571">
    <property type="protein sequence ID" value="RZF32572.1"/>
    <property type="molecule type" value="Genomic_DNA"/>
</dbReference>
<proteinExistence type="predicted"/>
<evidence type="ECO:0000256" key="1">
    <source>
        <dbReference type="SAM" id="MobiDB-lite"/>
    </source>
</evidence>
<sequence>NSYNRIIRESRDPSGKRSKKRKWYYYDAIQFLNEFVGVHRSSASKDDSLSVAQYVDESSDEALRHLELETEEINSEPNKEFSPSSAASPTVQPTSPFSNSALQKSTSSLEVVVEPVIDLYEPRTPRTKSRTEAESTTLVFFKSLVPDVDRLTQ</sequence>
<accession>A0A482WGZ9</accession>
<feature type="non-terminal residue" evidence="2">
    <location>
        <position position="153"/>
    </location>
</feature>
<name>A0A482WGZ9_LAOST</name>
<dbReference type="AlphaFoldDB" id="A0A482WGZ9"/>
<evidence type="ECO:0008006" key="4">
    <source>
        <dbReference type="Google" id="ProtNLM"/>
    </source>
</evidence>
<dbReference type="Proteomes" id="UP000291343">
    <property type="component" value="Unassembled WGS sequence"/>
</dbReference>
<organism evidence="2 3">
    <name type="scientific">Laodelphax striatellus</name>
    <name type="common">Small brown planthopper</name>
    <name type="synonym">Delphax striatella</name>
    <dbReference type="NCBI Taxonomy" id="195883"/>
    <lineage>
        <taxon>Eukaryota</taxon>
        <taxon>Metazoa</taxon>
        <taxon>Ecdysozoa</taxon>
        <taxon>Arthropoda</taxon>
        <taxon>Hexapoda</taxon>
        <taxon>Insecta</taxon>
        <taxon>Pterygota</taxon>
        <taxon>Neoptera</taxon>
        <taxon>Paraneoptera</taxon>
        <taxon>Hemiptera</taxon>
        <taxon>Auchenorrhyncha</taxon>
        <taxon>Fulgoroidea</taxon>
        <taxon>Delphacidae</taxon>
        <taxon>Criomorphinae</taxon>
        <taxon>Laodelphax</taxon>
    </lineage>
</organism>
<keyword evidence="3" id="KW-1185">Reference proteome</keyword>
<feature type="non-terminal residue" evidence="2">
    <location>
        <position position="1"/>
    </location>
</feature>
<evidence type="ECO:0000313" key="2">
    <source>
        <dbReference type="EMBL" id="RZF32572.1"/>
    </source>
</evidence>
<gene>
    <name evidence="2" type="ORF">LSTR_LSTR016648</name>
</gene>
<dbReference type="OrthoDB" id="6147983at2759"/>
<feature type="compositionally biased region" description="Polar residues" evidence="1">
    <location>
        <begin position="81"/>
        <end position="108"/>
    </location>
</feature>
<protein>
    <recommendedName>
        <fullName evidence="4">MADF domain-containing protein</fullName>
    </recommendedName>
</protein>
<comment type="caution">
    <text evidence="2">The sequence shown here is derived from an EMBL/GenBank/DDBJ whole genome shotgun (WGS) entry which is preliminary data.</text>
</comment>
<reference evidence="2 3" key="1">
    <citation type="journal article" date="2017" name="Gigascience">
        <title>Genome sequence of the small brown planthopper, Laodelphax striatellus.</title>
        <authorList>
            <person name="Zhu J."/>
            <person name="Jiang F."/>
            <person name="Wang X."/>
            <person name="Yang P."/>
            <person name="Bao Y."/>
            <person name="Zhao W."/>
            <person name="Wang W."/>
            <person name="Lu H."/>
            <person name="Wang Q."/>
            <person name="Cui N."/>
            <person name="Li J."/>
            <person name="Chen X."/>
            <person name="Luo L."/>
            <person name="Yu J."/>
            <person name="Kang L."/>
            <person name="Cui F."/>
        </authorList>
    </citation>
    <scope>NUCLEOTIDE SEQUENCE [LARGE SCALE GENOMIC DNA]</scope>
    <source>
        <strain evidence="2">Lst14</strain>
    </source>
</reference>
<feature type="region of interest" description="Disordered" evidence="1">
    <location>
        <begin position="69"/>
        <end position="108"/>
    </location>
</feature>